<dbReference type="KEGG" id="mor:MOC_2073"/>
<name>A0A089NVE7_9HYPH</name>
<evidence type="ECO:0000313" key="2">
    <source>
        <dbReference type="Proteomes" id="UP000029492"/>
    </source>
</evidence>
<keyword evidence="2" id="KW-1185">Reference proteome</keyword>
<reference evidence="1 2" key="1">
    <citation type="journal article" date="2014" name="PLoS ONE">
        <title>Genome Information of Methylobacterium oryzae, a Plant-Probiotic Methylotroph in the Phyllosphere.</title>
        <authorList>
            <person name="Kwak M.J."/>
            <person name="Jeong H."/>
            <person name="Madhaiyan M."/>
            <person name="Lee Y."/>
            <person name="Sa T.M."/>
            <person name="Oh T.K."/>
            <person name="Kim J.F."/>
        </authorList>
    </citation>
    <scope>NUCLEOTIDE SEQUENCE [LARGE SCALE GENOMIC DNA]</scope>
    <source>
        <strain evidence="1 2">CBMB20</strain>
    </source>
</reference>
<dbReference type="HOGENOM" id="CLU_1303701_0_0_5"/>
<accession>A0A089NVE7</accession>
<protein>
    <submittedName>
        <fullName evidence="1">Protein of unassigned function</fullName>
    </submittedName>
</protein>
<dbReference type="EMBL" id="CP003811">
    <property type="protein sequence ID" value="AIQ89828.1"/>
    <property type="molecule type" value="Genomic_DNA"/>
</dbReference>
<evidence type="ECO:0000313" key="1">
    <source>
        <dbReference type="EMBL" id="AIQ89828.1"/>
    </source>
</evidence>
<dbReference type="STRING" id="693986.MOC_2073"/>
<dbReference type="Proteomes" id="UP000029492">
    <property type="component" value="Chromosome"/>
</dbReference>
<dbReference type="AlphaFoldDB" id="A0A089NVE7"/>
<dbReference type="eggNOG" id="ENOG50332YW">
    <property type="taxonomic scope" value="Bacteria"/>
</dbReference>
<proteinExistence type="predicted"/>
<gene>
    <name evidence="1" type="ORF">MOC_2073</name>
</gene>
<organism evidence="1 2">
    <name type="scientific">Methylobacterium oryzae CBMB20</name>
    <dbReference type="NCBI Taxonomy" id="693986"/>
    <lineage>
        <taxon>Bacteria</taxon>
        <taxon>Pseudomonadati</taxon>
        <taxon>Pseudomonadota</taxon>
        <taxon>Alphaproteobacteria</taxon>
        <taxon>Hyphomicrobiales</taxon>
        <taxon>Methylobacteriaceae</taxon>
        <taxon>Methylobacterium</taxon>
    </lineage>
</organism>
<sequence length="209" mass="22234">MVDAPPIWTVFSDAGQRSSPTLAALIAKRDPADATAPPQDADAIAAEARAEGRREGEALAARAAEAAAAAERAAAATTLAETRQRWVETEAAVLANGFAEQVQMLEARLAGSLTRVLQPFLAEALQQEAIRELQATVSTLVADSQTGTLTLSGPPDLVEALARRLNLPPGRLALSPDSRPDLRIQTNWTVIETRLQAWGDRIAALIEDR</sequence>